<evidence type="ECO:0000256" key="3">
    <source>
        <dbReference type="ARBA" id="ARBA00023015"/>
    </source>
</evidence>
<keyword evidence="3" id="KW-0805">Transcription regulation</keyword>
<dbReference type="SMART" id="SM00862">
    <property type="entry name" value="Trans_reg_C"/>
    <property type="match status" value="1"/>
</dbReference>
<proteinExistence type="inferred from homology"/>
<keyword evidence="4 6" id="KW-0238">DNA-binding</keyword>
<comment type="similarity">
    <text evidence="1">Belongs to the AfsR/DnrI/RedD regulatory family.</text>
</comment>
<dbReference type="SMART" id="SM00382">
    <property type="entry name" value="AAA"/>
    <property type="match status" value="1"/>
</dbReference>
<organism evidence="8 9">
    <name type="scientific">Streptomyces cadmiisoli</name>
    <dbReference type="NCBI Taxonomy" id="2184053"/>
    <lineage>
        <taxon>Bacteria</taxon>
        <taxon>Bacillati</taxon>
        <taxon>Actinomycetota</taxon>
        <taxon>Actinomycetes</taxon>
        <taxon>Kitasatosporales</taxon>
        <taxon>Streptomycetaceae</taxon>
        <taxon>Streptomyces</taxon>
        <taxon>Streptomyces aurantiacus group</taxon>
    </lineage>
</organism>
<dbReference type="InterPro" id="IPR036388">
    <property type="entry name" value="WH-like_DNA-bd_sf"/>
</dbReference>
<dbReference type="KEGG" id="scad:DN051_38215"/>
<evidence type="ECO:0000256" key="6">
    <source>
        <dbReference type="PROSITE-ProRule" id="PRU01091"/>
    </source>
</evidence>
<dbReference type="Pfam" id="PF03704">
    <property type="entry name" value="BTAD"/>
    <property type="match status" value="1"/>
</dbReference>
<feature type="DNA-binding region" description="OmpR/PhoB-type" evidence="6">
    <location>
        <begin position="1"/>
        <end position="106"/>
    </location>
</feature>
<dbReference type="EMBL" id="CP030073">
    <property type="protein sequence ID" value="AWW41758.1"/>
    <property type="molecule type" value="Genomic_DNA"/>
</dbReference>
<evidence type="ECO:0000256" key="2">
    <source>
        <dbReference type="ARBA" id="ARBA00023012"/>
    </source>
</evidence>
<evidence type="ECO:0000259" key="7">
    <source>
        <dbReference type="PROSITE" id="PS51755"/>
    </source>
</evidence>
<name>A0A2Z4JAN2_9ACTN</name>
<dbReference type="Gene3D" id="1.25.40.10">
    <property type="entry name" value="Tetratricopeptide repeat domain"/>
    <property type="match status" value="1"/>
</dbReference>
<dbReference type="InterPro" id="IPR005158">
    <property type="entry name" value="BTAD"/>
</dbReference>
<protein>
    <submittedName>
        <fullName evidence="8">AfsR family transcriptional regulator</fullName>
    </submittedName>
</protein>
<keyword evidence="5" id="KW-0804">Transcription</keyword>
<dbReference type="Proteomes" id="UP000249616">
    <property type="component" value="Chromosome"/>
</dbReference>
<dbReference type="GO" id="GO:0006355">
    <property type="term" value="P:regulation of DNA-templated transcription"/>
    <property type="evidence" value="ECO:0007669"/>
    <property type="project" value="InterPro"/>
</dbReference>
<dbReference type="InterPro" id="IPR041664">
    <property type="entry name" value="AAA_16"/>
</dbReference>
<dbReference type="InterPro" id="IPR001867">
    <property type="entry name" value="OmpR/PhoB-type_DNA-bd"/>
</dbReference>
<dbReference type="SUPFAM" id="SSF46894">
    <property type="entry name" value="C-terminal effector domain of the bipartite response regulators"/>
    <property type="match status" value="1"/>
</dbReference>
<keyword evidence="9" id="KW-1185">Reference proteome</keyword>
<dbReference type="GO" id="GO:0003677">
    <property type="term" value="F:DNA binding"/>
    <property type="evidence" value="ECO:0007669"/>
    <property type="project" value="UniProtKB-UniRule"/>
</dbReference>
<evidence type="ECO:0000256" key="1">
    <source>
        <dbReference type="ARBA" id="ARBA00005820"/>
    </source>
</evidence>
<evidence type="ECO:0000256" key="4">
    <source>
        <dbReference type="ARBA" id="ARBA00023125"/>
    </source>
</evidence>
<feature type="domain" description="OmpR/PhoB-type" evidence="7">
    <location>
        <begin position="1"/>
        <end position="106"/>
    </location>
</feature>
<dbReference type="PRINTS" id="PR00364">
    <property type="entry name" value="DISEASERSIST"/>
</dbReference>
<dbReference type="InterPro" id="IPR003593">
    <property type="entry name" value="AAA+_ATPase"/>
</dbReference>
<dbReference type="SMART" id="SM01043">
    <property type="entry name" value="BTAD"/>
    <property type="match status" value="1"/>
</dbReference>
<reference evidence="8 9" key="1">
    <citation type="journal article" date="2019" name="Int. J. Syst. Evol. Microbiol.">
        <title>Streptomyces cadmiisoli sp. nov., a novel actinomycete isolated from cadmium-contaminated soil.</title>
        <authorList>
            <person name="Li K."/>
            <person name="Tang X."/>
            <person name="Zhao J."/>
            <person name="Guo Y."/>
            <person name="Tang Y."/>
            <person name="Gao J."/>
        </authorList>
    </citation>
    <scope>NUCLEOTIDE SEQUENCE [LARGE SCALE GENOMIC DNA]</scope>
    <source>
        <strain evidence="8 9">ZFG47</strain>
    </source>
</reference>
<dbReference type="Gene3D" id="3.40.50.300">
    <property type="entry name" value="P-loop containing nucleotide triphosphate hydrolases"/>
    <property type="match status" value="1"/>
</dbReference>
<dbReference type="RefSeq" id="WP_112441443.1">
    <property type="nucleotide sequence ID" value="NZ_CP030073.1"/>
</dbReference>
<dbReference type="InterPro" id="IPR011990">
    <property type="entry name" value="TPR-like_helical_dom_sf"/>
</dbReference>
<sequence>MAEYQLLGPVQMLKEGRPVDLGPPQRRTVIAALLVDAGRLVTTERLIERVWGDRSPQHARTSLYSHIARIRGLVGAKSVRDRRGAEGLCTSGPVLSRRPGGYLLDVPTDRIDLHRYRLMVERAGAPGRTDHERVALLREALHRWHGEPLAGLPGTWAARTRETWRQQHVDTVMAWGRAELSVGNPTPVITVLPDLVAEHPLAEQLTAVLMRALHVTGRSAEALSWFEALRRRLADALGTDPGGELRRLHQAILRDEPDACAPMPEPVTAGAAARRGPAQLPPCVSRFTGRAAELTGLFGHLGGRRTGSEPSAVLISGTPGVGKTALAVSWAHQAREAYPDGQLYVNLRGYDTRPPVAPTEALAGLLSALGVPGQEMPPAEDDRAARYRSELSGRSMLIVLDNASSVEQVRPLLPGTPNCAVIVTSRDSLPGLVAVHGAHRLVLDLLPEPDAIALLRALIGSRVDAEPRAAAALTQFCARLPLALRVAAELALNRPDTPLSDLVPELADHRRRLDLLDAGGDPRAAVRAVFFWSYRGLPSEAARVFRLLGTHPGPDFDVRAAAALADADTSRTAHVLEALARAHLIQRTGSGRYCMHELLRAYARWLADHEDGEAAQGSARTRMFDHYLTGAAAAVDALYPAERHRRPAVSCYRGHLPPSRDETAARDWLDRERLVLLSVARHARDNGSPGVTDRLAAILYSYLCDGGHVTESLVIHSDVLAGAREMKDEAAEAGALTDLGVVHR</sequence>
<dbReference type="GO" id="GO:0000160">
    <property type="term" value="P:phosphorelay signal transduction system"/>
    <property type="evidence" value="ECO:0007669"/>
    <property type="project" value="UniProtKB-KW"/>
</dbReference>
<dbReference type="CDD" id="cd15831">
    <property type="entry name" value="BTAD"/>
    <property type="match status" value="1"/>
</dbReference>
<dbReference type="Gene3D" id="1.10.10.10">
    <property type="entry name" value="Winged helix-like DNA-binding domain superfamily/Winged helix DNA-binding domain"/>
    <property type="match status" value="1"/>
</dbReference>
<dbReference type="PANTHER" id="PTHR35807">
    <property type="entry name" value="TRANSCRIPTIONAL REGULATOR REDD-RELATED"/>
    <property type="match status" value="1"/>
</dbReference>
<dbReference type="InterPro" id="IPR016032">
    <property type="entry name" value="Sig_transdc_resp-reg_C-effctor"/>
</dbReference>
<dbReference type="InterPro" id="IPR027417">
    <property type="entry name" value="P-loop_NTPase"/>
</dbReference>
<dbReference type="AlphaFoldDB" id="A0A2Z4JAN2"/>
<accession>A0A2Z4JAN2</accession>
<evidence type="ECO:0000313" key="8">
    <source>
        <dbReference type="EMBL" id="AWW41758.1"/>
    </source>
</evidence>
<keyword evidence="2" id="KW-0902">Two-component regulatory system</keyword>
<dbReference type="PANTHER" id="PTHR35807:SF1">
    <property type="entry name" value="TRANSCRIPTIONAL REGULATOR REDD"/>
    <property type="match status" value="1"/>
</dbReference>
<dbReference type="Pfam" id="PF13191">
    <property type="entry name" value="AAA_16"/>
    <property type="match status" value="1"/>
</dbReference>
<dbReference type="Pfam" id="PF00486">
    <property type="entry name" value="Trans_reg_C"/>
    <property type="match status" value="1"/>
</dbReference>
<dbReference type="SUPFAM" id="SSF48452">
    <property type="entry name" value="TPR-like"/>
    <property type="match status" value="1"/>
</dbReference>
<dbReference type="PROSITE" id="PS51755">
    <property type="entry name" value="OMPR_PHOB"/>
    <property type="match status" value="1"/>
</dbReference>
<evidence type="ECO:0000256" key="5">
    <source>
        <dbReference type="ARBA" id="ARBA00023163"/>
    </source>
</evidence>
<gene>
    <name evidence="8" type="ORF">DN051_38215</name>
</gene>
<dbReference type="InterPro" id="IPR051677">
    <property type="entry name" value="AfsR-DnrI-RedD_regulator"/>
</dbReference>
<evidence type="ECO:0000313" key="9">
    <source>
        <dbReference type="Proteomes" id="UP000249616"/>
    </source>
</evidence>
<dbReference type="SUPFAM" id="SSF52540">
    <property type="entry name" value="P-loop containing nucleoside triphosphate hydrolases"/>
    <property type="match status" value="1"/>
</dbReference>